<name>A0A7X6KTY2_9CELL</name>
<keyword evidence="3" id="KW-1185">Reference proteome</keyword>
<protein>
    <submittedName>
        <fullName evidence="2">Uncharacterized protein</fullName>
    </submittedName>
</protein>
<feature type="compositionally biased region" description="Basic and acidic residues" evidence="1">
    <location>
        <begin position="142"/>
        <end position="153"/>
    </location>
</feature>
<organism evidence="2 3">
    <name type="scientific">Cellulomonas denverensis</name>
    <dbReference type="NCBI Taxonomy" id="264297"/>
    <lineage>
        <taxon>Bacteria</taxon>
        <taxon>Bacillati</taxon>
        <taxon>Actinomycetota</taxon>
        <taxon>Actinomycetes</taxon>
        <taxon>Micrococcales</taxon>
        <taxon>Cellulomonadaceae</taxon>
        <taxon>Cellulomonas</taxon>
    </lineage>
</organism>
<dbReference type="AlphaFoldDB" id="A0A7X6KTY2"/>
<dbReference type="RefSeq" id="WP_168629347.1">
    <property type="nucleotide sequence ID" value="NZ_BONL01000027.1"/>
</dbReference>
<dbReference type="EMBL" id="JAAXOX010000002">
    <property type="protein sequence ID" value="NKY22246.1"/>
    <property type="molecule type" value="Genomic_DNA"/>
</dbReference>
<feature type="region of interest" description="Disordered" evidence="1">
    <location>
        <begin position="142"/>
        <end position="170"/>
    </location>
</feature>
<comment type="caution">
    <text evidence="2">The sequence shown here is derived from an EMBL/GenBank/DDBJ whole genome shotgun (WGS) entry which is preliminary data.</text>
</comment>
<proteinExistence type="predicted"/>
<evidence type="ECO:0000313" key="3">
    <source>
        <dbReference type="Proteomes" id="UP000581206"/>
    </source>
</evidence>
<reference evidence="2 3" key="1">
    <citation type="submission" date="2020-04" db="EMBL/GenBank/DDBJ databases">
        <title>MicrobeNet Type strains.</title>
        <authorList>
            <person name="Nicholson A.C."/>
        </authorList>
    </citation>
    <scope>NUCLEOTIDE SEQUENCE [LARGE SCALE GENOMIC DNA]</scope>
    <source>
        <strain evidence="2 3">ATCC BAA-788</strain>
    </source>
</reference>
<gene>
    <name evidence="2" type="ORF">HGA03_06155</name>
</gene>
<evidence type="ECO:0000256" key="1">
    <source>
        <dbReference type="SAM" id="MobiDB-lite"/>
    </source>
</evidence>
<dbReference type="Proteomes" id="UP000581206">
    <property type="component" value="Unassembled WGS sequence"/>
</dbReference>
<sequence length="364" mass="41392">MGVSIEDLQLVWPRGLFVRELQASSRRGEDPWGGATYSQQMLDLLFSEAFYDQSGAEWLTAARQSGELEALLAEVRADASRVPFFTRPVLYRDRKGRAPAFTEKPRLTFAQVRDRLDELFRELDGAGYFDSALGEDCVDTDNDHGKRGRDRLSDLMGTDEEWPPNLSTSDEDHTYTVVEALHVLVARPRTRNYHSYGREWHYSDFDRGAGQTVYRWRVNALLEQTDTLLRIDPAGVLVETTGDPRDELLETLAADTSAPSRDALAHAIDTFRRRGATRADKRSAVVALAGILETNRALLKENLLRKDEGALFEIANTYALRHHRADQRPDYDDAYLDWIFWWYLATVALVKELLTRQAGEAPQP</sequence>
<accession>A0A7X6KTY2</accession>
<evidence type="ECO:0000313" key="2">
    <source>
        <dbReference type="EMBL" id="NKY22246.1"/>
    </source>
</evidence>